<gene>
    <name evidence="1" type="ORF">Y1Q_0003676</name>
</gene>
<dbReference type="AlphaFoldDB" id="A0A151MSP6"/>
<proteinExistence type="predicted"/>
<keyword evidence="2" id="KW-1185">Reference proteome</keyword>
<name>A0A151MSP6_ALLMI</name>
<dbReference type="Proteomes" id="UP000050525">
    <property type="component" value="Unassembled WGS sequence"/>
</dbReference>
<organism evidence="1 2">
    <name type="scientific">Alligator mississippiensis</name>
    <name type="common">American alligator</name>
    <dbReference type="NCBI Taxonomy" id="8496"/>
    <lineage>
        <taxon>Eukaryota</taxon>
        <taxon>Metazoa</taxon>
        <taxon>Chordata</taxon>
        <taxon>Craniata</taxon>
        <taxon>Vertebrata</taxon>
        <taxon>Euteleostomi</taxon>
        <taxon>Archelosauria</taxon>
        <taxon>Archosauria</taxon>
        <taxon>Crocodylia</taxon>
        <taxon>Alligatoridae</taxon>
        <taxon>Alligatorinae</taxon>
        <taxon>Alligator</taxon>
    </lineage>
</organism>
<dbReference type="EMBL" id="AKHW03005169">
    <property type="protein sequence ID" value="KYO27523.1"/>
    <property type="molecule type" value="Genomic_DNA"/>
</dbReference>
<sequence length="85" mass="9894">MKLFVSSWNSSYRTSCRLWDGDMFHLAFSLSRWKQLNSKQTLPGSFELTFQGRKKEEAHSSAVRPCIVTIRDRETFLPHTHDSSS</sequence>
<evidence type="ECO:0000313" key="1">
    <source>
        <dbReference type="EMBL" id="KYO27523.1"/>
    </source>
</evidence>
<comment type="caution">
    <text evidence="1">The sequence shown here is derived from an EMBL/GenBank/DDBJ whole genome shotgun (WGS) entry which is preliminary data.</text>
</comment>
<protein>
    <submittedName>
        <fullName evidence="1">Uncharacterized protein</fullName>
    </submittedName>
</protein>
<accession>A0A151MSP6</accession>
<reference evidence="1 2" key="1">
    <citation type="journal article" date="2012" name="Genome Biol.">
        <title>Sequencing three crocodilian genomes to illuminate the evolution of archosaurs and amniotes.</title>
        <authorList>
            <person name="St John J.A."/>
            <person name="Braun E.L."/>
            <person name="Isberg S.R."/>
            <person name="Miles L.G."/>
            <person name="Chong A.Y."/>
            <person name="Gongora J."/>
            <person name="Dalzell P."/>
            <person name="Moran C."/>
            <person name="Bed'hom B."/>
            <person name="Abzhanov A."/>
            <person name="Burgess S.C."/>
            <person name="Cooksey A.M."/>
            <person name="Castoe T.A."/>
            <person name="Crawford N.G."/>
            <person name="Densmore L.D."/>
            <person name="Drew J.C."/>
            <person name="Edwards S.V."/>
            <person name="Faircloth B.C."/>
            <person name="Fujita M.K."/>
            <person name="Greenwold M.J."/>
            <person name="Hoffmann F.G."/>
            <person name="Howard J.M."/>
            <person name="Iguchi T."/>
            <person name="Janes D.E."/>
            <person name="Khan S.Y."/>
            <person name="Kohno S."/>
            <person name="de Koning A.J."/>
            <person name="Lance S.L."/>
            <person name="McCarthy F.M."/>
            <person name="McCormack J.E."/>
            <person name="Merchant M.E."/>
            <person name="Peterson D.G."/>
            <person name="Pollock D.D."/>
            <person name="Pourmand N."/>
            <person name="Raney B.J."/>
            <person name="Roessler K.A."/>
            <person name="Sanford J.R."/>
            <person name="Sawyer R.H."/>
            <person name="Schmidt C.J."/>
            <person name="Triplett E.W."/>
            <person name="Tuberville T.D."/>
            <person name="Venegas-Anaya M."/>
            <person name="Howard J.T."/>
            <person name="Jarvis E.D."/>
            <person name="Guillette L.J.Jr."/>
            <person name="Glenn T.C."/>
            <person name="Green R.E."/>
            <person name="Ray D.A."/>
        </authorList>
    </citation>
    <scope>NUCLEOTIDE SEQUENCE [LARGE SCALE GENOMIC DNA]</scope>
    <source>
        <strain evidence="1">KSC_2009_1</strain>
    </source>
</reference>
<evidence type="ECO:0000313" key="2">
    <source>
        <dbReference type="Proteomes" id="UP000050525"/>
    </source>
</evidence>